<feature type="coiled-coil region" evidence="1">
    <location>
        <begin position="189"/>
        <end position="233"/>
    </location>
</feature>
<feature type="compositionally biased region" description="Polar residues" evidence="2">
    <location>
        <begin position="67"/>
        <end position="79"/>
    </location>
</feature>
<dbReference type="AlphaFoldDB" id="A0A9W8Y899"/>
<proteinExistence type="predicted"/>
<keyword evidence="4" id="KW-1185">Reference proteome</keyword>
<sequence length="265" mass="30067">MASNRYENEYYRLSPEDEDYTPETPSPSSADEDSSWADKSRRLRPRESRAATKPSLVVKLRYKRGSEQTNTIPLSSPIVTRTRGRRANVEATRKHLDSRGGSVQEQQHNEPAPASLSTPCTAGERGNRQDHEGLSAGSSKRKRQDEEEGDQELDYEKLVLADVAKNFEPSQLNEPYPPLEAFFKTQFQISEAQKEYDELLAAKPRTREEIKAAGAAQERLELLKSYEEELKKEGGFEAGIEYGMKLMLEKLEQLSGIQRENLDDL</sequence>
<evidence type="ECO:0000256" key="1">
    <source>
        <dbReference type="SAM" id="Coils"/>
    </source>
</evidence>
<evidence type="ECO:0000313" key="4">
    <source>
        <dbReference type="Proteomes" id="UP001140560"/>
    </source>
</evidence>
<keyword evidence="1" id="KW-0175">Coiled coil</keyword>
<feature type="compositionally biased region" description="Basic and acidic residues" evidence="2">
    <location>
        <begin position="36"/>
        <end position="50"/>
    </location>
</feature>
<feature type="compositionally biased region" description="Basic and acidic residues" evidence="2">
    <location>
        <begin position="87"/>
        <end position="98"/>
    </location>
</feature>
<reference evidence="3" key="1">
    <citation type="submission" date="2022-10" db="EMBL/GenBank/DDBJ databases">
        <title>Tapping the CABI collections for fungal endophytes: first genome assemblies for Collariella, Neodidymelliopsis, Ascochyta clinopodiicola, Didymella pomorum, Didymosphaeria variabile, Neocosmospora piperis and Neocucurbitaria cava.</title>
        <authorList>
            <person name="Hill R."/>
        </authorList>
    </citation>
    <scope>NUCLEOTIDE SEQUENCE</scope>
    <source>
        <strain evidence="3">IMI 356814</strain>
    </source>
</reference>
<comment type="caution">
    <text evidence="3">The sequence shown here is derived from an EMBL/GenBank/DDBJ whole genome shotgun (WGS) entry which is preliminary data.</text>
</comment>
<dbReference type="EMBL" id="JAPEUY010000011">
    <property type="protein sequence ID" value="KAJ4368439.1"/>
    <property type="molecule type" value="Genomic_DNA"/>
</dbReference>
<organism evidence="3 4">
    <name type="scientific">Neocucurbitaria cava</name>
    <dbReference type="NCBI Taxonomy" id="798079"/>
    <lineage>
        <taxon>Eukaryota</taxon>
        <taxon>Fungi</taxon>
        <taxon>Dikarya</taxon>
        <taxon>Ascomycota</taxon>
        <taxon>Pezizomycotina</taxon>
        <taxon>Dothideomycetes</taxon>
        <taxon>Pleosporomycetidae</taxon>
        <taxon>Pleosporales</taxon>
        <taxon>Pleosporineae</taxon>
        <taxon>Cucurbitariaceae</taxon>
        <taxon>Neocucurbitaria</taxon>
    </lineage>
</organism>
<feature type="region of interest" description="Disordered" evidence="2">
    <location>
        <begin position="1"/>
        <end position="154"/>
    </location>
</feature>
<name>A0A9W8Y899_9PLEO</name>
<gene>
    <name evidence="3" type="ORF">N0V83_006796</name>
</gene>
<evidence type="ECO:0000313" key="3">
    <source>
        <dbReference type="EMBL" id="KAJ4368439.1"/>
    </source>
</evidence>
<feature type="compositionally biased region" description="Basic and acidic residues" evidence="2">
    <location>
        <begin position="1"/>
        <end position="10"/>
    </location>
</feature>
<dbReference type="Proteomes" id="UP001140560">
    <property type="component" value="Unassembled WGS sequence"/>
</dbReference>
<protein>
    <submittedName>
        <fullName evidence="3">Uncharacterized protein</fullName>
    </submittedName>
</protein>
<evidence type="ECO:0000256" key="2">
    <source>
        <dbReference type="SAM" id="MobiDB-lite"/>
    </source>
</evidence>
<accession>A0A9W8Y899</accession>